<dbReference type="Pfam" id="PF23727">
    <property type="entry name" value="Beta-prop_FAM234A_B"/>
    <property type="match status" value="1"/>
</dbReference>
<dbReference type="InterPro" id="IPR055409">
    <property type="entry name" value="Beta-prop_FAM234A_B"/>
</dbReference>
<dbReference type="PANTHER" id="PTHR21419">
    <property type="match status" value="1"/>
</dbReference>
<gene>
    <name evidence="8" type="ORF">KUTeg_023184</name>
</gene>
<evidence type="ECO:0000256" key="3">
    <source>
        <dbReference type="ARBA" id="ARBA00022989"/>
    </source>
</evidence>
<dbReference type="InterPro" id="IPR028994">
    <property type="entry name" value="Integrin_alpha_N"/>
</dbReference>
<evidence type="ECO:0000256" key="4">
    <source>
        <dbReference type="ARBA" id="ARBA00023136"/>
    </source>
</evidence>
<feature type="transmembrane region" description="Helical" evidence="6">
    <location>
        <begin position="94"/>
        <end position="114"/>
    </location>
</feature>
<keyword evidence="4 6" id="KW-0472">Membrane</keyword>
<feature type="compositionally biased region" description="Basic and acidic residues" evidence="5">
    <location>
        <begin position="43"/>
        <end position="63"/>
    </location>
</feature>
<reference evidence="8 9" key="1">
    <citation type="submission" date="2022-12" db="EMBL/GenBank/DDBJ databases">
        <title>Chromosome-level genome of Tegillarca granosa.</title>
        <authorList>
            <person name="Kim J."/>
        </authorList>
    </citation>
    <scope>NUCLEOTIDE SEQUENCE [LARGE SCALE GENOMIC DNA]</scope>
    <source>
        <strain evidence="8">Teg-2019</strain>
        <tissue evidence="8">Adductor muscle</tissue>
    </source>
</reference>
<evidence type="ECO:0000313" key="9">
    <source>
        <dbReference type="Proteomes" id="UP001217089"/>
    </source>
</evidence>
<evidence type="ECO:0000313" key="8">
    <source>
        <dbReference type="EMBL" id="KAJ8299124.1"/>
    </source>
</evidence>
<feature type="domain" description="FAM234A/B beta-propeller" evidence="7">
    <location>
        <begin position="136"/>
        <end position="533"/>
    </location>
</feature>
<keyword evidence="2 6" id="KW-0812">Transmembrane</keyword>
<dbReference type="InterPro" id="IPR015943">
    <property type="entry name" value="WD40/YVTN_repeat-like_dom_sf"/>
</dbReference>
<dbReference type="Proteomes" id="UP001217089">
    <property type="component" value="Unassembled WGS sequence"/>
</dbReference>
<comment type="subcellular location">
    <subcellularLocation>
        <location evidence="1">Membrane</location>
        <topology evidence="1">Single-pass membrane protein</topology>
    </subcellularLocation>
</comment>
<name>A0ABQ9E1A7_TEGGR</name>
<proteinExistence type="predicted"/>
<evidence type="ECO:0000256" key="6">
    <source>
        <dbReference type="SAM" id="Phobius"/>
    </source>
</evidence>
<dbReference type="InterPro" id="IPR045232">
    <property type="entry name" value="FAM234"/>
</dbReference>
<protein>
    <recommendedName>
        <fullName evidence="7">FAM234A/B beta-propeller domain-containing protein</fullName>
    </recommendedName>
</protein>
<dbReference type="PANTHER" id="PTHR21419:SF30">
    <property type="entry name" value="IG-LIKE DOMAIN-CONTAINING PROTEIN"/>
    <property type="match status" value="1"/>
</dbReference>
<dbReference type="Gene3D" id="2.130.10.10">
    <property type="entry name" value="YVTN repeat-like/Quinoprotein amine dehydrogenase"/>
    <property type="match status" value="1"/>
</dbReference>
<sequence>MVVENNKNSLVFCDSRLRKKGKSKDYNKLLPLESGSENESDIDEPKESDRLADPPDVEIPKPDLRFKNGRQNGTAYNFVNKSNNKDKFCTPTRAAVIFATILFCFGIGYIAGFLTPSTILKFGDQEKIIHKRSAPWRTKFSDWGTESCIRLVDVDGDGLLDVIMGLALGKDVSSMITESSMGQFCKDLGMEQPCAGAIVALRGYDGKLLWKTKAYAEIFALNCHGVDANKDGTFDCIATGRLADIRVINPKNGELLWEGDGSIFNRGWNIYSTNVIPDMDYDGVNEIVLAHGGDPVIPANVHVRHSGWLMMISGGTGKQIGRQLEMPEDKETYMSPVIHERRDGSQYILFGSGGETVGGLFMAISVPDFYRHVKQLPRNHPVPNVRGKYDQWGYKEPDSRGIIELFRAEVKGVMVPPVLVDVNKDGVNDIFMNSFDGAMVLFDGETLKIMWKVKLEERESYSSPAPGYFNDDDVIDFMLHWSKGEWPFYNNTDVIILDGKDGTVLWNLTSNRYDVSSDLVAKTDDKNRDVFFFRVQGRNGQDPRPVGAIHGATGIQRVVNKRGVVDGSIELEDKKFDESDDNAGILLPEMHVRHKRRVMDKDYIECESDQTVFLTELFAVDRTTMRKPLKIWEKGAEKFYYRLTENDKKLVEAVMKKYGKNHTMTENEVPWSRGKRNAGKPFCLMSQPDERTTDEFAHFVKMKFDTDVYKLNLDDAIASGIYTPINVTVHPNMRTHYNEERLSNIQFLPQHLQTWGGYMGTYGDSVY</sequence>
<evidence type="ECO:0000256" key="5">
    <source>
        <dbReference type="SAM" id="MobiDB-lite"/>
    </source>
</evidence>
<keyword evidence="3 6" id="KW-1133">Transmembrane helix</keyword>
<feature type="region of interest" description="Disordered" evidence="5">
    <location>
        <begin position="28"/>
        <end position="63"/>
    </location>
</feature>
<comment type="caution">
    <text evidence="8">The sequence shown here is derived from an EMBL/GenBank/DDBJ whole genome shotgun (WGS) entry which is preliminary data.</text>
</comment>
<evidence type="ECO:0000256" key="2">
    <source>
        <dbReference type="ARBA" id="ARBA00022692"/>
    </source>
</evidence>
<evidence type="ECO:0000259" key="7">
    <source>
        <dbReference type="Pfam" id="PF23727"/>
    </source>
</evidence>
<dbReference type="SUPFAM" id="SSF69318">
    <property type="entry name" value="Integrin alpha N-terminal domain"/>
    <property type="match status" value="1"/>
</dbReference>
<accession>A0ABQ9E1A7</accession>
<keyword evidence="9" id="KW-1185">Reference proteome</keyword>
<dbReference type="EMBL" id="JARBDR010000921">
    <property type="protein sequence ID" value="KAJ8299124.1"/>
    <property type="molecule type" value="Genomic_DNA"/>
</dbReference>
<organism evidence="8 9">
    <name type="scientific">Tegillarca granosa</name>
    <name type="common">Malaysian cockle</name>
    <name type="synonym">Anadara granosa</name>
    <dbReference type="NCBI Taxonomy" id="220873"/>
    <lineage>
        <taxon>Eukaryota</taxon>
        <taxon>Metazoa</taxon>
        <taxon>Spiralia</taxon>
        <taxon>Lophotrochozoa</taxon>
        <taxon>Mollusca</taxon>
        <taxon>Bivalvia</taxon>
        <taxon>Autobranchia</taxon>
        <taxon>Pteriomorphia</taxon>
        <taxon>Arcoida</taxon>
        <taxon>Arcoidea</taxon>
        <taxon>Arcidae</taxon>
        <taxon>Tegillarca</taxon>
    </lineage>
</organism>
<evidence type="ECO:0000256" key="1">
    <source>
        <dbReference type="ARBA" id="ARBA00004167"/>
    </source>
</evidence>